<dbReference type="EMBL" id="BTSX01000003">
    <property type="protein sequence ID" value="GMS88336.1"/>
    <property type="molecule type" value="Genomic_DNA"/>
</dbReference>
<sequence>YGDAFTTAGEAMKHAIEIMDAPDFESKASWRLDCQSEGIGIYYKDLPEGRYFTGRCKIGVSAKDLTSDLWNHLDMIHLWNENIKTAKVLYKLTDHVDLTTYSTNDITIIQSRDFVTARCLREHNHGLIIAGRSVKLNEIPEVKTATRAILHLGVARSTPDPEDPFHSCIYDYVVCMDLKGLLFKGAVNKVMGKIVCQDIMLVRNHGNNDLRKQLHPN</sequence>
<comment type="caution">
    <text evidence="2">The sequence shown here is derived from an EMBL/GenBank/DDBJ whole genome shotgun (WGS) entry which is preliminary data.</text>
</comment>
<dbReference type="SUPFAM" id="SSF55961">
    <property type="entry name" value="Bet v1-like"/>
    <property type="match status" value="1"/>
</dbReference>
<dbReference type="InterPro" id="IPR051869">
    <property type="entry name" value="STARD3"/>
</dbReference>
<dbReference type="Gene3D" id="3.30.530.20">
    <property type="match status" value="1"/>
</dbReference>
<evidence type="ECO:0000259" key="1">
    <source>
        <dbReference type="PROSITE" id="PS50848"/>
    </source>
</evidence>
<dbReference type="PANTHER" id="PTHR46121:SF3">
    <property type="entry name" value="STEROIDOGENIC ACUTE REGULATORY-LIKE PROTEIN 1"/>
    <property type="match status" value="1"/>
</dbReference>
<accession>A0AAV5SYQ2</accession>
<dbReference type="Pfam" id="PF01852">
    <property type="entry name" value="START"/>
    <property type="match status" value="1"/>
</dbReference>
<feature type="non-terminal residue" evidence="2">
    <location>
        <position position="217"/>
    </location>
</feature>
<dbReference type="GO" id="GO:0008289">
    <property type="term" value="F:lipid binding"/>
    <property type="evidence" value="ECO:0007669"/>
    <property type="project" value="InterPro"/>
</dbReference>
<proteinExistence type="predicted"/>
<name>A0AAV5SYQ2_9BILA</name>
<evidence type="ECO:0000313" key="3">
    <source>
        <dbReference type="Proteomes" id="UP001432027"/>
    </source>
</evidence>
<feature type="domain" description="START" evidence="1">
    <location>
        <begin position="79"/>
        <end position="191"/>
    </location>
</feature>
<organism evidence="2 3">
    <name type="scientific">Pristionchus entomophagus</name>
    <dbReference type="NCBI Taxonomy" id="358040"/>
    <lineage>
        <taxon>Eukaryota</taxon>
        <taxon>Metazoa</taxon>
        <taxon>Ecdysozoa</taxon>
        <taxon>Nematoda</taxon>
        <taxon>Chromadorea</taxon>
        <taxon>Rhabditida</taxon>
        <taxon>Rhabditina</taxon>
        <taxon>Diplogasteromorpha</taxon>
        <taxon>Diplogasteroidea</taxon>
        <taxon>Neodiplogasteridae</taxon>
        <taxon>Pristionchus</taxon>
    </lineage>
</organism>
<dbReference type="CDD" id="cd00177">
    <property type="entry name" value="START"/>
    <property type="match status" value="1"/>
</dbReference>
<protein>
    <recommendedName>
        <fullName evidence="1">START domain-containing protein</fullName>
    </recommendedName>
</protein>
<dbReference type="GO" id="GO:0005789">
    <property type="term" value="C:endoplasmic reticulum membrane"/>
    <property type="evidence" value="ECO:0007669"/>
    <property type="project" value="TreeGrafter"/>
</dbReference>
<keyword evidence="3" id="KW-1185">Reference proteome</keyword>
<dbReference type="PROSITE" id="PS50848">
    <property type="entry name" value="START"/>
    <property type="match status" value="1"/>
</dbReference>
<dbReference type="GO" id="GO:0031902">
    <property type="term" value="C:late endosome membrane"/>
    <property type="evidence" value="ECO:0007669"/>
    <property type="project" value="TreeGrafter"/>
</dbReference>
<dbReference type="GO" id="GO:0099044">
    <property type="term" value="P:vesicle tethering to endoplasmic reticulum"/>
    <property type="evidence" value="ECO:0007669"/>
    <property type="project" value="TreeGrafter"/>
</dbReference>
<gene>
    <name evidence="2" type="ORF">PENTCL1PPCAC_10511</name>
</gene>
<dbReference type="InterPro" id="IPR002913">
    <property type="entry name" value="START_lipid-bd_dom"/>
</dbReference>
<evidence type="ECO:0000313" key="2">
    <source>
        <dbReference type="EMBL" id="GMS88336.1"/>
    </source>
</evidence>
<dbReference type="PANTHER" id="PTHR46121">
    <property type="entry name" value="STEROIDOGENIC ACUTE REGULATORY PROTEIN-LIKE"/>
    <property type="match status" value="1"/>
</dbReference>
<dbReference type="GO" id="GO:0140284">
    <property type="term" value="C:endoplasmic reticulum-endosome membrane contact site"/>
    <property type="evidence" value="ECO:0007669"/>
    <property type="project" value="TreeGrafter"/>
</dbReference>
<dbReference type="AlphaFoldDB" id="A0AAV5SYQ2"/>
<dbReference type="InterPro" id="IPR023393">
    <property type="entry name" value="START-like_dom_sf"/>
</dbReference>
<reference evidence="2" key="1">
    <citation type="submission" date="2023-10" db="EMBL/GenBank/DDBJ databases">
        <title>Genome assembly of Pristionchus species.</title>
        <authorList>
            <person name="Yoshida K."/>
            <person name="Sommer R.J."/>
        </authorList>
    </citation>
    <scope>NUCLEOTIDE SEQUENCE</scope>
    <source>
        <strain evidence="2">RS0144</strain>
    </source>
</reference>
<dbReference type="Proteomes" id="UP001432027">
    <property type="component" value="Unassembled WGS sequence"/>
</dbReference>
<dbReference type="SMART" id="SM00234">
    <property type="entry name" value="START"/>
    <property type="match status" value="1"/>
</dbReference>
<feature type="non-terminal residue" evidence="2">
    <location>
        <position position="1"/>
    </location>
</feature>
<dbReference type="GO" id="GO:0005765">
    <property type="term" value="C:lysosomal membrane"/>
    <property type="evidence" value="ECO:0007669"/>
    <property type="project" value="TreeGrafter"/>
</dbReference>